<accession>A0A5K8AI33</accession>
<dbReference type="AlphaFoldDB" id="A0A5K8AI33"/>
<dbReference type="Pfam" id="PF02310">
    <property type="entry name" value="B12-binding"/>
    <property type="match status" value="1"/>
</dbReference>
<dbReference type="SFLD" id="SFLDG01123">
    <property type="entry name" value="methyltransferase_(Class_B)"/>
    <property type="match status" value="1"/>
</dbReference>
<comment type="cofactor">
    <cofactor evidence="1">
        <name>[4Fe-4S] cluster</name>
        <dbReference type="ChEBI" id="CHEBI:49883"/>
    </cofactor>
</comment>
<dbReference type="InterPro" id="IPR006158">
    <property type="entry name" value="Cobalamin-bd"/>
</dbReference>
<dbReference type="GO" id="GO:0003824">
    <property type="term" value="F:catalytic activity"/>
    <property type="evidence" value="ECO:0007669"/>
    <property type="project" value="InterPro"/>
</dbReference>
<dbReference type="CDD" id="cd02068">
    <property type="entry name" value="radical_SAM_B12_BD"/>
    <property type="match status" value="1"/>
</dbReference>
<dbReference type="InterPro" id="IPR034466">
    <property type="entry name" value="Methyltransferase_Class_B"/>
</dbReference>
<dbReference type="GO" id="GO:0031419">
    <property type="term" value="F:cobalamin binding"/>
    <property type="evidence" value="ECO:0007669"/>
    <property type="project" value="InterPro"/>
</dbReference>
<evidence type="ECO:0000259" key="7">
    <source>
        <dbReference type="PROSITE" id="PS51918"/>
    </source>
</evidence>
<sequence>MKILLVYPYFIDSRMDEEDISAIPMGLFSIGAVLRANGYAVEILNAYNLGRKPYRIYQILGDRRPDVVGFSILHANRWGGIDIARMVKKVNPATPVVFGGVGATFLWDHLLTHFAEIDYVVRGEGEYSFLELIRFLESGASSIPTHIDGLALRKNGRSIKTADRQPVADLDQLPMPADYFTFQHVALTRGCPSDCTFCGSPAFWSRRVRYHSADYFVTQLQRLREKGVTFFFFSDDTFTLKRDLVIDICKQIIERHLEITWAAISRVDRVDEGMLKWMRRAGCTQISYGVESGSQEIRDIYRKRISDADICRAFARTIGTGIMARAYFIYGAPGESDRTIQESLDLLARIRPLAAIFYILDLFPGTALYEAYKAKNGISDDIWLNRIEDILYFETDETLSQERVLEFGRRLREEYFASLPRFARDIELIDDSQLYPQHADFLSRLALTFSHGDYAANPLIKENLSTAVELFERSLQYHPDHRAFWGLGLVYQHQGRFDESIDILEQGIRHHADSVDLHLALANSLMRRNRFQEARQCLEVFDTHPQAVEQIILCCRLMADQPAEKEWTKHLHRLTRQKTAGMPSPD</sequence>
<dbReference type="Proteomes" id="UP000422108">
    <property type="component" value="Chromosome"/>
</dbReference>
<dbReference type="SMART" id="SM00729">
    <property type="entry name" value="Elp3"/>
    <property type="match status" value="1"/>
</dbReference>
<evidence type="ECO:0000256" key="4">
    <source>
        <dbReference type="ARBA" id="ARBA00023004"/>
    </source>
</evidence>
<evidence type="ECO:0000313" key="9">
    <source>
        <dbReference type="Proteomes" id="UP000422108"/>
    </source>
</evidence>
<evidence type="ECO:0008006" key="10">
    <source>
        <dbReference type="Google" id="ProtNLM"/>
    </source>
</evidence>
<proteinExistence type="predicted"/>
<name>A0A5K8AI33_9BACT</name>
<reference evidence="8 9" key="1">
    <citation type="submission" date="2019-11" db="EMBL/GenBank/DDBJ databases">
        <title>Comparative genomics of hydrocarbon-degrading Desulfosarcina strains.</title>
        <authorList>
            <person name="Watanabe M."/>
            <person name="Kojima H."/>
            <person name="Fukui M."/>
        </authorList>
    </citation>
    <scope>NUCLEOTIDE SEQUENCE [LARGE SCALE GENOMIC DNA]</scope>
    <source>
        <strain evidence="9">oXyS1</strain>
    </source>
</reference>
<dbReference type="InterPro" id="IPR058240">
    <property type="entry name" value="rSAM_sf"/>
</dbReference>
<keyword evidence="3" id="KW-0479">Metal-binding</keyword>
<dbReference type="GO" id="GO:0051539">
    <property type="term" value="F:4 iron, 4 sulfur cluster binding"/>
    <property type="evidence" value="ECO:0007669"/>
    <property type="project" value="UniProtKB-KW"/>
</dbReference>
<dbReference type="InterPro" id="IPR007197">
    <property type="entry name" value="rSAM"/>
</dbReference>
<dbReference type="InterPro" id="IPR036724">
    <property type="entry name" value="Cobalamin-bd_sf"/>
</dbReference>
<dbReference type="InterPro" id="IPR023404">
    <property type="entry name" value="rSAM_horseshoe"/>
</dbReference>
<dbReference type="SFLD" id="SFLDS00029">
    <property type="entry name" value="Radical_SAM"/>
    <property type="match status" value="1"/>
</dbReference>
<dbReference type="RefSeq" id="WP_155312918.1">
    <property type="nucleotide sequence ID" value="NZ_AP021879.1"/>
</dbReference>
<dbReference type="InterPro" id="IPR006638">
    <property type="entry name" value="Elp3/MiaA/NifB-like_rSAM"/>
</dbReference>
<keyword evidence="4" id="KW-0408">Iron</keyword>
<evidence type="ECO:0000256" key="2">
    <source>
        <dbReference type="ARBA" id="ARBA00022691"/>
    </source>
</evidence>
<dbReference type="GO" id="GO:0046872">
    <property type="term" value="F:metal ion binding"/>
    <property type="evidence" value="ECO:0007669"/>
    <property type="project" value="UniProtKB-KW"/>
</dbReference>
<gene>
    <name evidence="8" type="ORF">DSCOOX_53160</name>
</gene>
<dbReference type="Gene3D" id="1.25.40.10">
    <property type="entry name" value="Tetratricopeptide repeat domain"/>
    <property type="match status" value="1"/>
</dbReference>
<dbReference type="InterPro" id="IPR051198">
    <property type="entry name" value="BchE-like"/>
</dbReference>
<keyword evidence="5" id="KW-0411">Iron-sulfur</keyword>
<feature type="domain" description="Radical SAM core" evidence="7">
    <location>
        <begin position="177"/>
        <end position="410"/>
    </location>
</feature>
<keyword evidence="9" id="KW-1185">Reference proteome</keyword>
<dbReference type="PANTHER" id="PTHR43409">
    <property type="entry name" value="ANAEROBIC MAGNESIUM-PROTOPORPHYRIN IX MONOMETHYL ESTER CYCLASE-RELATED"/>
    <property type="match status" value="1"/>
</dbReference>
<dbReference type="Pfam" id="PF04055">
    <property type="entry name" value="Radical_SAM"/>
    <property type="match status" value="1"/>
</dbReference>
<evidence type="ECO:0000256" key="3">
    <source>
        <dbReference type="ARBA" id="ARBA00022723"/>
    </source>
</evidence>
<evidence type="ECO:0000313" key="8">
    <source>
        <dbReference type="EMBL" id="BBO92136.1"/>
    </source>
</evidence>
<dbReference type="Gene3D" id="3.40.50.280">
    <property type="entry name" value="Cobalamin-binding domain"/>
    <property type="match status" value="1"/>
</dbReference>
<dbReference type="EMBL" id="AP021879">
    <property type="protein sequence ID" value="BBO92136.1"/>
    <property type="molecule type" value="Genomic_DNA"/>
</dbReference>
<dbReference type="InterPro" id="IPR011990">
    <property type="entry name" value="TPR-like_helical_dom_sf"/>
</dbReference>
<feature type="domain" description="B12-binding" evidence="6">
    <location>
        <begin position="8"/>
        <end position="143"/>
    </location>
</feature>
<dbReference type="CDD" id="cd01335">
    <property type="entry name" value="Radical_SAM"/>
    <property type="match status" value="1"/>
</dbReference>
<protein>
    <recommendedName>
        <fullName evidence="10">B12-binding domain-containing radical SAM protein</fullName>
    </recommendedName>
</protein>
<dbReference type="Pfam" id="PF14559">
    <property type="entry name" value="TPR_19"/>
    <property type="match status" value="1"/>
</dbReference>
<evidence type="ECO:0000259" key="6">
    <source>
        <dbReference type="PROSITE" id="PS51332"/>
    </source>
</evidence>
<dbReference type="SUPFAM" id="SSF102114">
    <property type="entry name" value="Radical SAM enzymes"/>
    <property type="match status" value="1"/>
</dbReference>
<evidence type="ECO:0000256" key="1">
    <source>
        <dbReference type="ARBA" id="ARBA00001966"/>
    </source>
</evidence>
<keyword evidence="2" id="KW-0949">S-adenosyl-L-methionine</keyword>
<organism evidence="8 9">
    <name type="scientific">Desulfosarcina ovata subsp. ovata</name>
    <dbReference type="NCBI Taxonomy" id="2752305"/>
    <lineage>
        <taxon>Bacteria</taxon>
        <taxon>Pseudomonadati</taxon>
        <taxon>Thermodesulfobacteriota</taxon>
        <taxon>Desulfobacteria</taxon>
        <taxon>Desulfobacterales</taxon>
        <taxon>Desulfosarcinaceae</taxon>
        <taxon>Desulfosarcina</taxon>
    </lineage>
</organism>
<dbReference type="PROSITE" id="PS51332">
    <property type="entry name" value="B12_BINDING"/>
    <property type="match status" value="1"/>
</dbReference>
<dbReference type="PROSITE" id="PS51918">
    <property type="entry name" value="RADICAL_SAM"/>
    <property type="match status" value="1"/>
</dbReference>
<dbReference type="PANTHER" id="PTHR43409:SF16">
    <property type="entry name" value="SLR0320 PROTEIN"/>
    <property type="match status" value="1"/>
</dbReference>
<dbReference type="SUPFAM" id="SSF48452">
    <property type="entry name" value="TPR-like"/>
    <property type="match status" value="1"/>
</dbReference>
<evidence type="ECO:0000256" key="5">
    <source>
        <dbReference type="ARBA" id="ARBA00023014"/>
    </source>
</evidence>
<dbReference type="SFLD" id="SFLDG01082">
    <property type="entry name" value="B12-binding_domain_containing"/>
    <property type="match status" value="1"/>
</dbReference>
<dbReference type="GO" id="GO:0005829">
    <property type="term" value="C:cytosol"/>
    <property type="evidence" value="ECO:0007669"/>
    <property type="project" value="TreeGrafter"/>
</dbReference>
<dbReference type="SUPFAM" id="SSF52242">
    <property type="entry name" value="Cobalamin (vitamin B12)-binding domain"/>
    <property type="match status" value="1"/>
</dbReference>
<dbReference type="Gene3D" id="3.80.30.20">
    <property type="entry name" value="tm_1862 like domain"/>
    <property type="match status" value="1"/>
</dbReference>